<dbReference type="RefSeq" id="WP_184789505.1">
    <property type="nucleotide sequence ID" value="NZ_BONT01000033.1"/>
</dbReference>
<name>A0A841FW19_9ACTN</name>
<comment type="caution">
    <text evidence="2">The sequence shown here is derived from an EMBL/GenBank/DDBJ whole genome shotgun (WGS) entry which is preliminary data.</text>
</comment>
<feature type="transmembrane region" description="Helical" evidence="1">
    <location>
        <begin position="12"/>
        <end position="31"/>
    </location>
</feature>
<gene>
    <name evidence="2" type="ORF">HNR73_004550</name>
</gene>
<evidence type="ECO:0000313" key="2">
    <source>
        <dbReference type="EMBL" id="MBB6036679.1"/>
    </source>
</evidence>
<evidence type="ECO:0000313" key="3">
    <source>
        <dbReference type="Proteomes" id="UP000548476"/>
    </source>
</evidence>
<accession>A0A841FW19</accession>
<keyword evidence="1" id="KW-0812">Transmembrane</keyword>
<evidence type="ECO:0000256" key="1">
    <source>
        <dbReference type="SAM" id="Phobius"/>
    </source>
</evidence>
<keyword evidence="3" id="KW-1185">Reference proteome</keyword>
<organism evidence="2 3">
    <name type="scientific">Phytomonospora endophytica</name>
    <dbReference type="NCBI Taxonomy" id="714109"/>
    <lineage>
        <taxon>Bacteria</taxon>
        <taxon>Bacillati</taxon>
        <taxon>Actinomycetota</taxon>
        <taxon>Actinomycetes</taxon>
        <taxon>Micromonosporales</taxon>
        <taxon>Micromonosporaceae</taxon>
        <taxon>Phytomonospora</taxon>
    </lineage>
</organism>
<protein>
    <submittedName>
        <fullName evidence="2">Uncharacterized protein</fullName>
    </submittedName>
</protein>
<dbReference type="Proteomes" id="UP000548476">
    <property type="component" value="Unassembled WGS sequence"/>
</dbReference>
<keyword evidence="1" id="KW-0472">Membrane</keyword>
<reference evidence="2 3" key="1">
    <citation type="submission" date="2020-08" db="EMBL/GenBank/DDBJ databases">
        <title>Genomic Encyclopedia of Type Strains, Phase IV (KMG-IV): sequencing the most valuable type-strain genomes for metagenomic binning, comparative biology and taxonomic classification.</title>
        <authorList>
            <person name="Goeker M."/>
        </authorList>
    </citation>
    <scope>NUCLEOTIDE SEQUENCE [LARGE SCALE GENOMIC DNA]</scope>
    <source>
        <strain evidence="2 3">YIM 65646</strain>
    </source>
</reference>
<proteinExistence type="predicted"/>
<sequence length="199" mass="21193">MSAERYKRNTALWTIVPLVLLVAAYTGWALVQSNRPEPYETYDRDFPALTSPAAAPFDDPSLAYTFTIPAGLVAMPDTGGADVLLAPAEWFPTDASVTVTAKTLKTSADELSEKELIAAAREADYGPGVEDEVTVGEAADGSRVLFWAGCCSTPSPLNALVYRGKRVALVATDTPDDGDDTEGALDAAARELVASFTWR</sequence>
<dbReference type="EMBL" id="JACHGT010000009">
    <property type="protein sequence ID" value="MBB6036679.1"/>
    <property type="molecule type" value="Genomic_DNA"/>
</dbReference>
<dbReference type="AlphaFoldDB" id="A0A841FW19"/>
<keyword evidence="1" id="KW-1133">Transmembrane helix</keyword>